<comment type="caution">
    <text evidence="3">The sequence shown here is derived from an EMBL/GenBank/DDBJ whole genome shotgun (WGS) entry which is preliminary data.</text>
</comment>
<dbReference type="PANTHER" id="PTHR48050:SF25">
    <property type="entry name" value="STEROL 3-BETA-GLUCOSYLTRANSFERASE"/>
    <property type="match status" value="1"/>
</dbReference>
<keyword evidence="4" id="KW-1185">Reference proteome</keyword>
<reference evidence="3 4" key="1">
    <citation type="journal article" date="2024" name="Commun. Biol.">
        <title>Comparative genomic analysis of thermophilic fungi reveals convergent evolutionary adaptations and gene losses.</title>
        <authorList>
            <person name="Steindorff A.S."/>
            <person name="Aguilar-Pontes M.V."/>
            <person name="Robinson A.J."/>
            <person name="Andreopoulos B."/>
            <person name="LaButti K."/>
            <person name="Kuo A."/>
            <person name="Mondo S."/>
            <person name="Riley R."/>
            <person name="Otillar R."/>
            <person name="Haridas S."/>
            <person name="Lipzen A."/>
            <person name="Grimwood J."/>
            <person name="Schmutz J."/>
            <person name="Clum A."/>
            <person name="Reid I.D."/>
            <person name="Moisan M.C."/>
            <person name="Butler G."/>
            <person name="Nguyen T.T.M."/>
            <person name="Dewar K."/>
            <person name="Conant G."/>
            <person name="Drula E."/>
            <person name="Henrissat B."/>
            <person name="Hansel C."/>
            <person name="Singer S."/>
            <person name="Hutchinson M.I."/>
            <person name="de Vries R.P."/>
            <person name="Natvig D.O."/>
            <person name="Powell A.J."/>
            <person name="Tsang A."/>
            <person name="Grigoriev I.V."/>
        </authorList>
    </citation>
    <scope>NUCLEOTIDE SEQUENCE [LARGE SCALE GENOMIC DNA]</scope>
    <source>
        <strain evidence="3 4">ATCC 24622</strain>
    </source>
</reference>
<dbReference type="Pfam" id="PF06722">
    <property type="entry name" value="EryCIII-like_C"/>
    <property type="match status" value="1"/>
</dbReference>
<organism evidence="3 4">
    <name type="scientific">Phialemonium thermophilum</name>
    <dbReference type="NCBI Taxonomy" id="223376"/>
    <lineage>
        <taxon>Eukaryota</taxon>
        <taxon>Fungi</taxon>
        <taxon>Dikarya</taxon>
        <taxon>Ascomycota</taxon>
        <taxon>Pezizomycotina</taxon>
        <taxon>Sordariomycetes</taxon>
        <taxon>Sordariomycetidae</taxon>
        <taxon>Cephalothecales</taxon>
        <taxon>Cephalothecaceae</taxon>
        <taxon>Phialemonium</taxon>
    </lineage>
</organism>
<dbReference type="EMBL" id="JAZHXJ010000664">
    <property type="protein sequence ID" value="KAL1854409.1"/>
    <property type="molecule type" value="Genomic_DNA"/>
</dbReference>
<feature type="domain" description="Erythromycin biosynthesis protein CIII-like C-terminal" evidence="2">
    <location>
        <begin position="2"/>
        <end position="52"/>
    </location>
</feature>
<name>A0ABR3W737_9PEZI</name>
<accession>A0ABR3W737</accession>
<protein>
    <recommendedName>
        <fullName evidence="2">Erythromycin biosynthesis protein CIII-like C-terminal domain-containing protein</fullName>
    </recommendedName>
</protein>
<feature type="region of interest" description="Disordered" evidence="1">
    <location>
        <begin position="117"/>
        <end position="169"/>
    </location>
</feature>
<dbReference type="Gene3D" id="3.40.50.2000">
    <property type="entry name" value="Glycogen Phosphorylase B"/>
    <property type="match status" value="1"/>
</dbReference>
<sequence>MDAVAHHGGSGTTGASLRAGVPTIVRPFFGDQFFFGTRVEDLGVGICLKKWGAHSFARALWEATHSERMIVKARLLGEQIRRENGVDTAIQCIYRDLEYAKSLILAKVAKNAAARKDGGAAGATSSGSATPGGRKEGGGEDDDDEEREVEDDDEEEESWTFVTGGDVDDEEIREAAAAAAAGGGGSVGFRKHLEGTRALGSRVLGGVRAT</sequence>
<dbReference type="PANTHER" id="PTHR48050">
    <property type="entry name" value="STEROL 3-BETA-GLUCOSYLTRANSFERASE"/>
    <property type="match status" value="1"/>
</dbReference>
<feature type="compositionally biased region" description="Acidic residues" evidence="1">
    <location>
        <begin position="139"/>
        <end position="158"/>
    </location>
</feature>
<evidence type="ECO:0000313" key="4">
    <source>
        <dbReference type="Proteomes" id="UP001586593"/>
    </source>
</evidence>
<dbReference type="InterPro" id="IPR050426">
    <property type="entry name" value="Glycosyltransferase_28"/>
</dbReference>
<evidence type="ECO:0000259" key="2">
    <source>
        <dbReference type="Pfam" id="PF06722"/>
    </source>
</evidence>
<evidence type="ECO:0000313" key="3">
    <source>
        <dbReference type="EMBL" id="KAL1854409.1"/>
    </source>
</evidence>
<dbReference type="InterPro" id="IPR010610">
    <property type="entry name" value="EryCIII-like_C"/>
</dbReference>
<dbReference type="Proteomes" id="UP001586593">
    <property type="component" value="Unassembled WGS sequence"/>
</dbReference>
<feature type="compositionally biased region" description="Low complexity" evidence="1">
    <location>
        <begin position="122"/>
        <end position="132"/>
    </location>
</feature>
<gene>
    <name evidence="3" type="ORF">VTK73DRAFT_8752</name>
</gene>
<dbReference type="SUPFAM" id="SSF53756">
    <property type="entry name" value="UDP-Glycosyltransferase/glycogen phosphorylase"/>
    <property type="match status" value="1"/>
</dbReference>
<proteinExistence type="predicted"/>
<evidence type="ECO:0000256" key="1">
    <source>
        <dbReference type="SAM" id="MobiDB-lite"/>
    </source>
</evidence>